<sequence>MTRARARSLRRSLPQPQPQPPTGGASKSKSIAHESEEMIIRTRRRKAEAVLVLHDPQDWRDWANLLAEMVGEIAGRLLAVDVAEYIRFRAVCGPWRERTADPRVRRLDARFRPRNWAVLTITPPPPRRLPPRRRLLNLATAASIGVVLPALSTHCHLCAADGLLVLFNKATNLISLLDPLTNTITDFPAIFLIAATATAAAAVPSSLSAMCRDRRFNLRIFNGAGFDDTTSPPTLVLCLGDTVRSIIVAKPGDSHWTLVNPGEASYREYDSQGQLLFHSVLSWRGRCYVASPEGSVYVLELRPPLPRLVEIIDQRHMCPPDTHHLNRVLSFLVGSGTAMLMVRYWIDIKHFGGAEAYDPAELFTTVGGFTGRLEVLELDDIAKPKSERSLLPVRSLGRHAAFVGNTHCLLMSTETFPSLATDAIYLGYRLQRYRTSKFSVYTIDDRRIEPPHQFCLDEEWRLHPSARPCNLDQYLVCYVDRLHSWSAVVNDADNYRKIADKVGEAGYYVVVPDFFHGRPYNGEPSINITQWIMAHSPVKAAEDAKLIFAALKRERKSIVEVGGYCWGDDDELDRRQGARRAGGRRPRAAEGDGGGVDLEWSGNGVLVLMLHLDFRAATRARRVTTSDVKCPIEILGADNTPSRLVYLFVNAFVKEMRLVPVGLHWHLMPNYAR</sequence>
<evidence type="ECO:0000313" key="6">
    <source>
        <dbReference type="Proteomes" id="UP000026961"/>
    </source>
</evidence>
<reference evidence="5" key="2">
    <citation type="submission" date="2018-05" db="EMBL/GenBank/DDBJ databases">
        <title>OgluRS3 (Oryza glumaepatula Reference Sequence Version 3).</title>
        <authorList>
            <person name="Zhang J."/>
            <person name="Kudrna D."/>
            <person name="Lee S."/>
            <person name="Talag J."/>
            <person name="Welchert J."/>
            <person name="Wing R.A."/>
        </authorList>
    </citation>
    <scope>NUCLEOTIDE SEQUENCE [LARGE SCALE GENOMIC DNA]</scope>
</reference>
<accession>A0A0E0ATA6</accession>
<feature type="compositionally biased region" description="Basic residues" evidence="1">
    <location>
        <begin position="1"/>
        <end position="10"/>
    </location>
</feature>
<feature type="transmembrane region" description="Helical" evidence="2">
    <location>
        <begin position="135"/>
        <end position="167"/>
    </location>
</feature>
<dbReference type="PANTHER" id="PTHR33165">
    <property type="entry name" value="F-BOX DOMAIN CONTAINING PROTEIN-LIKE-RELATED"/>
    <property type="match status" value="1"/>
</dbReference>
<dbReference type="STRING" id="40148.A0A0E0ATA6"/>
<dbReference type="AlphaFoldDB" id="A0A0E0ATA6"/>
<protein>
    <submittedName>
        <fullName evidence="5">Uncharacterized protein</fullName>
    </submittedName>
</protein>
<evidence type="ECO:0000256" key="1">
    <source>
        <dbReference type="SAM" id="MobiDB-lite"/>
    </source>
</evidence>
<keyword evidence="2" id="KW-0472">Membrane</keyword>
<evidence type="ECO:0000256" key="2">
    <source>
        <dbReference type="SAM" id="Phobius"/>
    </source>
</evidence>
<dbReference type="Pfam" id="PF03478">
    <property type="entry name" value="Beta-prop_KIB1-4"/>
    <property type="match status" value="1"/>
</dbReference>
<dbReference type="Gramene" id="OGLUM08G09650.1">
    <property type="protein sequence ID" value="OGLUM08G09650.1"/>
    <property type="gene ID" value="OGLUM08G09650"/>
</dbReference>
<dbReference type="Proteomes" id="UP000026961">
    <property type="component" value="Chromosome 8"/>
</dbReference>
<dbReference type="InterPro" id="IPR005174">
    <property type="entry name" value="KIB1-4_b-propeller"/>
</dbReference>
<feature type="region of interest" description="Disordered" evidence="1">
    <location>
        <begin position="1"/>
        <end position="32"/>
    </location>
</feature>
<dbReference type="HOGENOM" id="CLU_408496_0_0_1"/>
<dbReference type="InterPro" id="IPR002925">
    <property type="entry name" value="Dienelactn_hydro"/>
</dbReference>
<feature type="transmembrane region" description="Helical" evidence="2">
    <location>
        <begin position="325"/>
        <end position="346"/>
    </location>
</feature>
<evidence type="ECO:0000313" key="5">
    <source>
        <dbReference type="EnsemblPlants" id="OGLUM08G09650.1"/>
    </source>
</evidence>
<proteinExistence type="predicted"/>
<dbReference type="Pfam" id="PF01738">
    <property type="entry name" value="DLH"/>
    <property type="match status" value="1"/>
</dbReference>
<dbReference type="GO" id="GO:0016787">
    <property type="term" value="F:hydrolase activity"/>
    <property type="evidence" value="ECO:0007669"/>
    <property type="project" value="InterPro"/>
</dbReference>
<dbReference type="PANTHER" id="PTHR33165:SF85">
    <property type="entry name" value="OS08G0285100 PROTEIN"/>
    <property type="match status" value="1"/>
</dbReference>
<dbReference type="SUPFAM" id="SSF53474">
    <property type="entry name" value="alpha/beta-Hydrolases"/>
    <property type="match status" value="1"/>
</dbReference>
<keyword evidence="6" id="KW-1185">Reference proteome</keyword>
<keyword evidence="2" id="KW-0812">Transmembrane</keyword>
<dbReference type="EnsemblPlants" id="OGLUM08G09650.1">
    <property type="protein sequence ID" value="OGLUM08G09650.1"/>
    <property type="gene ID" value="OGLUM08G09650"/>
</dbReference>
<organism evidence="5">
    <name type="scientific">Oryza glumipatula</name>
    <dbReference type="NCBI Taxonomy" id="40148"/>
    <lineage>
        <taxon>Eukaryota</taxon>
        <taxon>Viridiplantae</taxon>
        <taxon>Streptophyta</taxon>
        <taxon>Embryophyta</taxon>
        <taxon>Tracheophyta</taxon>
        <taxon>Spermatophyta</taxon>
        <taxon>Magnoliopsida</taxon>
        <taxon>Liliopsida</taxon>
        <taxon>Poales</taxon>
        <taxon>Poaceae</taxon>
        <taxon>BOP clade</taxon>
        <taxon>Oryzoideae</taxon>
        <taxon>Oryzeae</taxon>
        <taxon>Oryzinae</taxon>
        <taxon>Oryza</taxon>
    </lineage>
</organism>
<feature type="domain" description="Dienelactone hydrolase" evidence="3">
    <location>
        <begin position="492"/>
        <end position="567"/>
    </location>
</feature>
<dbReference type="eggNOG" id="KOG3043">
    <property type="taxonomic scope" value="Eukaryota"/>
</dbReference>
<dbReference type="InterPro" id="IPR029058">
    <property type="entry name" value="AB_hydrolase_fold"/>
</dbReference>
<name>A0A0E0ATA6_9ORYZ</name>
<dbReference type="Gene3D" id="3.40.50.1820">
    <property type="entry name" value="alpha/beta hydrolase"/>
    <property type="match status" value="1"/>
</dbReference>
<feature type="transmembrane region" description="Helical" evidence="2">
    <location>
        <begin position="187"/>
        <end position="209"/>
    </location>
</feature>
<evidence type="ECO:0000259" key="3">
    <source>
        <dbReference type="Pfam" id="PF01738"/>
    </source>
</evidence>
<keyword evidence="2" id="KW-1133">Transmembrane helix</keyword>
<feature type="domain" description="KIB1-4 beta-propeller" evidence="4">
    <location>
        <begin position="146"/>
        <end position="426"/>
    </location>
</feature>
<evidence type="ECO:0000259" key="4">
    <source>
        <dbReference type="Pfam" id="PF03478"/>
    </source>
</evidence>
<reference evidence="5" key="1">
    <citation type="submission" date="2015-04" db="UniProtKB">
        <authorList>
            <consortium name="EnsemblPlants"/>
        </authorList>
    </citation>
    <scope>IDENTIFICATION</scope>
</reference>